<name>M6KS42_LEPIR</name>
<evidence type="ECO:0000313" key="1">
    <source>
        <dbReference type="EMBL" id="EMN30607.1"/>
    </source>
</evidence>
<protein>
    <submittedName>
        <fullName evidence="1">Uncharacterized protein</fullName>
    </submittedName>
</protein>
<dbReference type="EMBL" id="AHMZ02000079">
    <property type="protein sequence ID" value="EMN30607.1"/>
    <property type="molecule type" value="Genomic_DNA"/>
</dbReference>
<evidence type="ECO:0000313" key="2">
    <source>
        <dbReference type="Proteomes" id="UP000012137"/>
    </source>
</evidence>
<comment type="caution">
    <text evidence="1">The sequence shown here is derived from an EMBL/GenBank/DDBJ whole genome shotgun (WGS) entry which is preliminary data.</text>
</comment>
<feature type="non-terminal residue" evidence="1">
    <location>
        <position position="196"/>
    </location>
</feature>
<organism evidence="1 2">
    <name type="scientific">Leptospira interrogans serovar Pyrogenes str. L0374</name>
    <dbReference type="NCBI Taxonomy" id="1049928"/>
    <lineage>
        <taxon>Bacteria</taxon>
        <taxon>Pseudomonadati</taxon>
        <taxon>Spirochaetota</taxon>
        <taxon>Spirochaetia</taxon>
        <taxon>Leptospirales</taxon>
        <taxon>Leptospiraceae</taxon>
        <taxon>Leptospira</taxon>
    </lineage>
</organism>
<reference evidence="1 2" key="1">
    <citation type="submission" date="2013-01" db="EMBL/GenBank/DDBJ databases">
        <authorList>
            <person name="Harkins D.M."/>
            <person name="Durkin A.S."/>
            <person name="Brinkac L.M."/>
            <person name="Haft D.H."/>
            <person name="Selengut J.D."/>
            <person name="Sanka R."/>
            <person name="DePew J."/>
            <person name="Purushe J."/>
            <person name="Peacock S.J."/>
            <person name="Thaipadungpanit J."/>
            <person name="Wuthiekanun V.W."/>
            <person name="Day N.P."/>
            <person name="Vinetz J.M."/>
            <person name="Sutton G.G."/>
            <person name="Nierman W.C."/>
            <person name="Fouts D.E."/>
        </authorList>
    </citation>
    <scope>NUCLEOTIDE SEQUENCE [LARGE SCALE GENOMIC DNA]</scope>
    <source>
        <strain evidence="1 2">L0374</strain>
    </source>
</reference>
<dbReference type="AlphaFoldDB" id="M6KS42"/>
<proteinExistence type="predicted"/>
<accession>M6KS42</accession>
<sequence length="196" mass="22004">MNISSTDNEYKIYQVSPGDSWENVAEKTLGDKNLGQALARFNTSRDTIYLDKRAIKIPYGKNTNIYTYLPDNPNPKDLEIAIIGCDLKLNENRGIEVSPTGDLALTEGDEALINEILDMIDMVEGSYLADKTLGNPIIPGEILDDTLKNKHIQNLLSQFRSNPRIKSVNLLNTLQEKDTYYFNIKIESITGSSFIL</sequence>
<dbReference type="Proteomes" id="UP000012137">
    <property type="component" value="Unassembled WGS sequence"/>
</dbReference>
<gene>
    <name evidence="1" type="ORF">LEP1GSC083_0070</name>
</gene>